<evidence type="ECO:0000256" key="7">
    <source>
        <dbReference type="ARBA" id="ARBA00022949"/>
    </source>
</evidence>
<evidence type="ECO:0000256" key="6">
    <source>
        <dbReference type="ARBA" id="ARBA00022868"/>
    </source>
</evidence>
<dbReference type="PANTHER" id="PTHR11893:SF9">
    <property type="entry name" value="INNEXIN-7"/>
    <property type="match status" value="1"/>
</dbReference>
<dbReference type="EMBL" id="JAKKPZ010000037">
    <property type="protein sequence ID" value="KAI1708145.1"/>
    <property type="molecule type" value="Genomic_DNA"/>
</dbReference>
<dbReference type="Proteomes" id="UP001201812">
    <property type="component" value="Unassembled WGS sequence"/>
</dbReference>
<dbReference type="GO" id="GO:0005921">
    <property type="term" value="C:gap junction"/>
    <property type="evidence" value="ECO:0007669"/>
    <property type="project" value="UniProtKB-SubCell"/>
</dbReference>
<evidence type="ECO:0000256" key="1">
    <source>
        <dbReference type="ARBA" id="ARBA00004610"/>
    </source>
</evidence>
<evidence type="ECO:0000256" key="2">
    <source>
        <dbReference type="ARBA" id="ARBA00004651"/>
    </source>
</evidence>
<dbReference type="GO" id="GO:0005886">
    <property type="term" value="C:plasma membrane"/>
    <property type="evidence" value="ECO:0007669"/>
    <property type="project" value="UniProtKB-SubCell"/>
</dbReference>
<evidence type="ECO:0000313" key="14">
    <source>
        <dbReference type="EMBL" id="KAI1708145.1"/>
    </source>
</evidence>
<dbReference type="GO" id="GO:0005243">
    <property type="term" value="F:gap junction channel activity"/>
    <property type="evidence" value="ECO:0007669"/>
    <property type="project" value="TreeGrafter"/>
</dbReference>
<feature type="compositionally biased region" description="Low complexity" evidence="13">
    <location>
        <begin position="518"/>
        <end position="528"/>
    </location>
</feature>
<keyword evidence="4" id="KW-1003">Cell membrane</keyword>
<comment type="subcellular location">
    <subcellularLocation>
        <location evidence="1">Cell junction</location>
        <location evidence="1">Gap junction</location>
    </subcellularLocation>
    <subcellularLocation>
        <location evidence="2 12">Cell membrane</location>
        <topology evidence="2 12">Multi-pass membrane protein</topology>
    </subcellularLocation>
</comment>
<keyword evidence="10 12" id="KW-0472">Membrane</keyword>
<feature type="region of interest" description="Disordered" evidence="13">
    <location>
        <begin position="444"/>
        <end position="574"/>
    </location>
</feature>
<evidence type="ECO:0000256" key="5">
    <source>
        <dbReference type="ARBA" id="ARBA00022692"/>
    </source>
</evidence>
<dbReference type="GO" id="GO:0034220">
    <property type="term" value="P:monoatomic ion transmembrane transport"/>
    <property type="evidence" value="ECO:0007669"/>
    <property type="project" value="UniProtKB-KW"/>
</dbReference>
<gene>
    <name evidence="12" type="primary">inx</name>
    <name evidence="14" type="ORF">DdX_12095</name>
</gene>
<organism evidence="14 15">
    <name type="scientific">Ditylenchus destructor</name>
    <dbReference type="NCBI Taxonomy" id="166010"/>
    <lineage>
        <taxon>Eukaryota</taxon>
        <taxon>Metazoa</taxon>
        <taxon>Ecdysozoa</taxon>
        <taxon>Nematoda</taxon>
        <taxon>Chromadorea</taxon>
        <taxon>Rhabditida</taxon>
        <taxon>Tylenchina</taxon>
        <taxon>Tylenchomorpha</taxon>
        <taxon>Sphaerularioidea</taxon>
        <taxon>Anguinidae</taxon>
        <taxon>Anguininae</taxon>
        <taxon>Ditylenchus</taxon>
    </lineage>
</organism>
<keyword evidence="8 12" id="KW-1133">Transmembrane helix</keyword>
<sequence length="574" mass="66847">MFIFRILNAVPYSNKPPVQDWIASLHSYFTSNLLLGFAILHSYKQFGGRPMECMTPLGFPSGWNEYTENYCFASNTYYVPFNQTIVDQSSEEKRTSHISYYQWMPFFFLFQAACFKFPTLIWKYFAGQSGVKVGQILRLATNEANGDPNIRNESIHSLTVHLQGALRFHHRLKKKRITPHKIFRILNMKYTSHYISFIYIISKMIFLVNVLCQVSLLNRYLFGGPKQDFGFHIWRNLIKTESSWHESGLFPRVTLCDFEVREMGQTQNHTVQCMLLLNIFAEKVFIVLWAWYAILGAITLSNFTMWIFSFINPRSSEHFIYNHLEMSGERVFANSSDKGLKEIQIQVDRFIKKYLRADGIFILRLIAQHADVVFTTELIYKLWESHYNIEKQREALRLTEAKWQEHLKRFEVIEERSRPDSADLFRGDKSAYSKMYNNIYASPVPHQPAHPAAQGPPPDLTDHFIKKRHTQHSPTKTCKEQASHRSPTKGLKPNSMETSFTNIEDLPRTLETSRPLSRRASYARRGSGPLRRTFSAESLAIDDKKSKSGRNKFIDSSEEDEEDSKQTSGQRSKK</sequence>
<dbReference type="AlphaFoldDB" id="A0AAD4R3V3"/>
<keyword evidence="7" id="KW-0965">Cell junction</keyword>
<protein>
    <recommendedName>
        <fullName evidence="12">Innexin</fullName>
    </recommendedName>
</protein>
<evidence type="ECO:0000256" key="11">
    <source>
        <dbReference type="ARBA" id="ARBA00023303"/>
    </source>
</evidence>
<reference evidence="14" key="1">
    <citation type="submission" date="2022-01" db="EMBL/GenBank/DDBJ databases">
        <title>Genome Sequence Resource for Two Populations of Ditylenchus destructor, the Migratory Endoparasitic Phytonematode.</title>
        <authorList>
            <person name="Zhang H."/>
            <person name="Lin R."/>
            <person name="Xie B."/>
        </authorList>
    </citation>
    <scope>NUCLEOTIDE SEQUENCE</scope>
    <source>
        <strain evidence="14">BazhouSP</strain>
    </source>
</reference>
<feature type="transmembrane region" description="Helical" evidence="12">
    <location>
        <begin position="194"/>
        <end position="217"/>
    </location>
</feature>
<dbReference type="InterPro" id="IPR000990">
    <property type="entry name" value="Innexin"/>
</dbReference>
<accession>A0AAD4R3V3</accession>
<comment type="similarity">
    <text evidence="12">Belongs to the pannexin family.</text>
</comment>
<proteinExistence type="inferred from homology"/>
<dbReference type="PROSITE" id="PS51013">
    <property type="entry name" value="PANNEXIN"/>
    <property type="match status" value="1"/>
</dbReference>
<evidence type="ECO:0000256" key="13">
    <source>
        <dbReference type="SAM" id="MobiDB-lite"/>
    </source>
</evidence>
<keyword evidence="11 12" id="KW-0407">Ion channel</keyword>
<evidence type="ECO:0000256" key="3">
    <source>
        <dbReference type="ARBA" id="ARBA00022448"/>
    </source>
</evidence>
<evidence type="ECO:0000256" key="12">
    <source>
        <dbReference type="RuleBase" id="RU010713"/>
    </source>
</evidence>
<dbReference type="PANTHER" id="PTHR11893">
    <property type="entry name" value="INNEXIN"/>
    <property type="match status" value="1"/>
</dbReference>
<comment type="caution">
    <text evidence="12">Lacks conserved residue(s) required for the propagation of feature annotation.</text>
</comment>
<comment type="function">
    <text evidence="12">Structural component of the gap junctions.</text>
</comment>
<dbReference type="PRINTS" id="PR01262">
    <property type="entry name" value="INNEXIN"/>
</dbReference>
<name>A0AAD4R3V3_9BILA</name>
<feature type="transmembrane region" description="Helical" evidence="12">
    <location>
        <begin position="284"/>
        <end position="308"/>
    </location>
</feature>
<dbReference type="Pfam" id="PF00876">
    <property type="entry name" value="Innexin"/>
    <property type="match status" value="1"/>
</dbReference>
<keyword evidence="9 12" id="KW-0406">Ion transport</keyword>
<evidence type="ECO:0000256" key="4">
    <source>
        <dbReference type="ARBA" id="ARBA00022475"/>
    </source>
</evidence>
<evidence type="ECO:0000256" key="8">
    <source>
        <dbReference type="ARBA" id="ARBA00022989"/>
    </source>
</evidence>
<keyword evidence="3 12" id="KW-0813">Transport</keyword>
<evidence type="ECO:0000256" key="10">
    <source>
        <dbReference type="ARBA" id="ARBA00023136"/>
    </source>
</evidence>
<feature type="compositionally biased region" description="Low complexity" evidence="13">
    <location>
        <begin position="444"/>
        <end position="453"/>
    </location>
</feature>
<keyword evidence="6" id="KW-0303">Gap junction</keyword>
<keyword evidence="5 12" id="KW-0812">Transmembrane</keyword>
<evidence type="ECO:0000313" key="15">
    <source>
        <dbReference type="Proteomes" id="UP001201812"/>
    </source>
</evidence>
<evidence type="ECO:0000256" key="9">
    <source>
        <dbReference type="ARBA" id="ARBA00023065"/>
    </source>
</evidence>
<keyword evidence="15" id="KW-1185">Reference proteome</keyword>
<comment type="caution">
    <text evidence="14">The sequence shown here is derived from an EMBL/GenBank/DDBJ whole genome shotgun (WGS) entry which is preliminary data.</text>
</comment>